<evidence type="ECO:0000313" key="2">
    <source>
        <dbReference type="Proteomes" id="UP000011205"/>
    </source>
</evidence>
<dbReference type="EMBL" id="AMLP01000133">
    <property type="protein sequence ID" value="ELS54587.1"/>
    <property type="molecule type" value="Genomic_DNA"/>
</dbReference>
<dbReference type="Proteomes" id="UP000011205">
    <property type="component" value="Unassembled WGS sequence"/>
</dbReference>
<comment type="caution">
    <text evidence="1">The sequence shown here is derived from an EMBL/GenBank/DDBJ whole genome shotgun (WGS) entry which is preliminary data.</text>
</comment>
<name>L8PGR9_STRVR</name>
<gene>
    <name evidence="1" type="ORF">STVIR_4493</name>
</gene>
<sequence>MIRGSAGMGTEVCGECFAPGGVCVELPALPGSGGWK</sequence>
<protein>
    <submittedName>
        <fullName evidence="1">Uncharacterized protein</fullName>
    </submittedName>
</protein>
<proteinExistence type="predicted"/>
<evidence type="ECO:0000313" key="1">
    <source>
        <dbReference type="EMBL" id="ELS54587.1"/>
    </source>
</evidence>
<accession>L8PGR9</accession>
<dbReference type="AlphaFoldDB" id="L8PGR9"/>
<reference evidence="1 2" key="1">
    <citation type="journal article" date="2013" name="Genome Announc.">
        <title>Draft Genome Sequence of Streptomyces viridochromogenes Strain Tu57, Producer of Avilamycin.</title>
        <authorList>
            <person name="Gruning B.A."/>
            <person name="Erxleben A."/>
            <person name="Hahnlein A."/>
            <person name="Gunther S."/>
        </authorList>
    </citation>
    <scope>NUCLEOTIDE SEQUENCE [LARGE SCALE GENOMIC DNA]</scope>
    <source>
        <strain evidence="1 2">Tue57</strain>
    </source>
</reference>
<organism evidence="1 2">
    <name type="scientific">Streptomyces viridochromogenes Tue57</name>
    <dbReference type="NCBI Taxonomy" id="1160705"/>
    <lineage>
        <taxon>Bacteria</taxon>
        <taxon>Bacillati</taxon>
        <taxon>Actinomycetota</taxon>
        <taxon>Actinomycetes</taxon>
        <taxon>Kitasatosporales</taxon>
        <taxon>Streptomycetaceae</taxon>
        <taxon>Streptomyces</taxon>
    </lineage>
</organism>